<evidence type="ECO:0000313" key="1">
    <source>
        <dbReference type="EMBL" id="GIQ87753.1"/>
    </source>
</evidence>
<reference evidence="1 2" key="1">
    <citation type="journal article" date="2018" name="PLoS ONE">
        <title>The draft genome of Kipferlia bialata reveals reductive genome evolution in fornicate parasites.</title>
        <authorList>
            <person name="Tanifuji G."/>
            <person name="Takabayashi S."/>
            <person name="Kume K."/>
            <person name="Takagi M."/>
            <person name="Nakayama T."/>
            <person name="Kamikawa R."/>
            <person name="Inagaki Y."/>
            <person name="Hashimoto T."/>
        </authorList>
    </citation>
    <scope>NUCLEOTIDE SEQUENCE [LARGE SCALE GENOMIC DNA]</scope>
    <source>
        <strain evidence="1">NY0173</strain>
    </source>
</reference>
<dbReference type="Proteomes" id="UP000265618">
    <property type="component" value="Unassembled WGS sequence"/>
</dbReference>
<organism evidence="1 2">
    <name type="scientific">Kipferlia bialata</name>
    <dbReference type="NCBI Taxonomy" id="797122"/>
    <lineage>
        <taxon>Eukaryota</taxon>
        <taxon>Metamonada</taxon>
        <taxon>Carpediemonas-like organisms</taxon>
        <taxon>Kipferlia</taxon>
    </lineage>
</organism>
<gene>
    <name evidence="1" type="ORF">KIPB_009855</name>
</gene>
<dbReference type="AlphaFoldDB" id="A0A9K3D2A6"/>
<sequence length="113" mass="12492">MVIQYLTTGLATLSRAGHTVSVPHPDCDTKISLTWDDKAETIVEKIKYMGTKETISAPFPTETVCFDNGNFLLNYNEKWTFAVGLTYDISAEGLETLATAVNQYITRAGSICY</sequence>
<evidence type="ECO:0000313" key="2">
    <source>
        <dbReference type="Proteomes" id="UP000265618"/>
    </source>
</evidence>
<proteinExistence type="predicted"/>
<protein>
    <submittedName>
        <fullName evidence="1">Uncharacterized protein</fullName>
    </submittedName>
</protein>
<keyword evidence="2" id="KW-1185">Reference proteome</keyword>
<dbReference type="EMBL" id="BDIP01003472">
    <property type="protein sequence ID" value="GIQ87753.1"/>
    <property type="molecule type" value="Genomic_DNA"/>
</dbReference>
<accession>A0A9K3D2A6</accession>
<comment type="caution">
    <text evidence="1">The sequence shown here is derived from an EMBL/GenBank/DDBJ whole genome shotgun (WGS) entry which is preliminary data.</text>
</comment>
<name>A0A9K3D2A6_9EUKA</name>